<comment type="caution">
    <text evidence="1">The sequence shown here is derived from an EMBL/GenBank/DDBJ whole genome shotgun (WGS) entry which is preliminary data.</text>
</comment>
<dbReference type="Proteomes" id="UP000564677">
    <property type="component" value="Unassembled WGS sequence"/>
</dbReference>
<accession>A0A7X5ZWG1</accession>
<dbReference type="RefSeq" id="WP_167300451.1">
    <property type="nucleotide sequence ID" value="NZ_JAASQV010000002.1"/>
</dbReference>
<evidence type="ECO:0000313" key="2">
    <source>
        <dbReference type="Proteomes" id="UP000564677"/>
    </source>
</evidence>
<dbReference type="EMBL" id="JAASQV010000002">
    <property type="protein sequence ID" value="NIJ66177.1"/>
    <property type="molecule type" value="Genomic_DNA"/>
</dbReference>
<evidence type="ECO:0000313" key="1">
    <source>
        <dbReference type="EMBL" id="NIJ66177.1"/>
    </source>
</evidence>
<gene>
    <name evidence="1" type="ORF">FHR20_003139</name>
</gene>
<keyword evidence="2" id="KW-1185">Reference proteome</keyword>
<organism evidence="1 2">
    <name type="scientific">Sphingomonas leidyi</name>
    <dbReference type="NCBI Taxonomy" id="68569"/>
    <lineage>
        <taxon>Bacteria</taxon>
        <taxon>Pseudomonadati</taxon>
        <taxon>Pseudomonadota</taxon>
        <taxon>Alphaproteobacteria</taxon>
        <taxon>Sphingomonadales</taxon>
        <taxon>Sphingomonadaceae</taxon>
        <taxon>Sphingomonas</taxon>
    </lineage>
</organism>
<protein>
    <submittedName>
        <fullName evidence="1">Uncharacterized protein</fullName>
    </submittedName>
</protein>
<name>A0A7X5ZWG1_9SPHN</name>
<sequence length="108" mass="12358">MLFALALLAAGQTPFPTRIGQCQWVRGGFYVANGSGINRLWVRGTKHVLNLHDGDERVPPAIRRFWSGRPFGNRLWGEFYVCALARYVPGHMQRVHILRTRRTLVTAR</sequence>
<reference evidence="1 2" key="1">
    <citation type="submission" date="2020-03" db="EMBL/GenBank/DDBJ databases">
        <title>Genomic Encyclopedia of Type Strains, Phase IV (KMG-IV): sequencing the most valuable type-strain genomes for metagenomic binning, comparative biology and taxonomic classification.</title>
        <authorList>
            <person name="Goeker M."/>
        </authorList>
    </citation>
    <scope>NUCLEOTIDE SEQUENCE [LARGE SCALE GENOMIC DNA]</scope>
    <source>
        <strain evidence="1 2">DSM 4733</strain>
    </source>
</reference>
<dbReference type="AlphaFoldDB" id="A0A7X5ZWG1"/>
<proteinExistence type="predicted"/>